<evidence type="ECO:0000313" key="4">
    <source>
        <dbReference type="WBParaSite" id="Csp11.Scaffold629.g12913.t1"/>
    </source>
</evidence>
<dbReference type="eggNOG" id="ENOG502TK82">
    <property type="taxonomic scope" value="Eukaryota"/>
</dbReference>
<reference evidence="4" key="1">
    <citation type="submission" date="2016-11" db="UniProtKB">
        <authorList>
            <consortium name="WormBaseParasite"/>
        </authorList>
    </citation>
    <scope>IDENTIFICATION</scope>
</reference>
<sequence length="432" mass="49968">MDPLQLDMMIFLKELCQRSEPRQMTDEELVEEYRTPRERKYLMPEYVSTLIEKTRNIIQKCEDIPIPMAVKMMFMTQTPVTPEFVKRSKLFVELHLDKYKRIESYRLSSEEVSKRSENRKKEESEALIEEKRGDSSDDSDSSPKPSTSETLSTKNKNPLLDFLVDKAKTIRQFMELKSACQEFKELTPDLLETAEELEESPKSFSLMKLDAHSRMVEYSDDVLQLNFGEPSISTITDHLSSLVDRVHRTMTVDEFAECYLAQRRDNGHIDPVDFDYMKHQCSSAYKMIYTDARFDETRRLKMMKIAGVAVERKFLARLQEKGNVLYVDGIVKRYQETGSDLVFDYDDDGTSSSQLKAKVKTEEPTSETTDTVENQNSIDQSTRKVSMSSEQPAFSSGNNVLRKRVCEDDNVGIKKFKIDVTSQSDTEDQNQS</sequence>
<accession>A0A1I7TXY9</accession>
<proteinExistence type="predicted"/>
<name>A0A1I7TXY9_9PELO</name>
<feature type="compositionally biased region" description="Polar residues" evidence="1">
    <location>
        <begin position="143"/>
        <end position="153"/>
    </location>
</feature>
<dbReference type="InterPro" id="IPR006570">
    <property type="entry name" value="SPK_dom"/>
</dbReference>
<dbReference type="Pfam" id="PF04435">
    <property type="entry name" value="SPK"/>
    <property type="match status" value="2"/>
</dbReference>
<feature type="region of interest" description="Disordered" evidence="1">
    <location>
        <begin position="350"/>
        <end position="401"/>
    </location>
</feature>
<protein>
    <submittedName>
        <fullName evidence="4">SPK domain-containing protein</fullName>
    </submittedName>
</protein>
<evidence type="ECO:0000259" key="2">
    <source>
        <dbReference type="Pfam" id="PF04435"/>
    </source>
</evidence>
<feature type="compositionally biased region" description="Basic and acidic residues" evidence="1">
    <location>
        <begin position="110"/>
        <end position="135"/>
    </location>
</feature>
<feature type="region of interest" description="Disordered" evidence="1">
    <location>
        <begin position="110"/>
        <end position="153"/>
    </location>
</feature>
<evidence type="ECO:0000313" key="3">
    <source>
        <dbReference type="Proteomes" id="UP000095282"/>
    </source>
</evidence>
<dbReference type="WBParaSite" id="Csp11.Scaffold629.g12913.t1">
    <property type="protein sequence ID" value="Csp11.Scaffold629.g12913.t1"/>
    <property type="gene ID" value="Csp11.Scaffold629.g12913"/>
</dbReference>
<feature type="compositionally biased region" description="Polar residues" evidence="1">
    <location>
        <begin position="366"/>
        <end position="399"/>
    </location>
</feature>
<dbReference type="Proteomes" id="UP000095282">
    <property type="component" value="Unplaced"/>
</dbReference>
<organism evidence="3 4">
    <name type="scientific">Caenorhabditis tropicalis</name>
    <dbReference type="NCBI Taxonomy" id="1561998"/>
    <lineage>
        <taxon>Eukaryota</taxon>
        <taxon>Metazoa</taxon>
        <taxon>Ecdysozoa</taxon>
        <taxon>Nematoda</taxon>
        <taxon>Chromadorea</taxon>
        <taxon>Rhabditida</taxon>
        <taxon>Rhabditina</taxon>
        <taxon>Rhabditomorpha</taxon>
        <taxon>Rhabditoidea</taxon>
        <taxon>Rhabditidae</taxon>
        <taxon>Peloderinae</taxon>
        <taxon>Caenorhabditis</taxon>
    </lineage>
</organism>
<feature type="domain" description="SPK" evidence="2">
    <location>
        <begin position="245"/>
        <end position="324"/>
    </location>
</feature>
<dbReference type="STRING" id="1561998.A0A1I7TXY9"/>
<dbReference type="AlphaFoldDB" id="A0A1I7TXY9"/>
<evidence type="ECO:0000256" key="1">
    <source>
        <dbReference type="SAM" id="MobiDB-lite"/>
    </source>
</evidence>
<feature type="domain" description="SPK" evidence="2">
    <location>
        <begin position="8"/>
        <end position="107"/>
    </location>
</feature>
<keyword evidence="3" id="KW-1185">Reference proteome</keyword>